<accession>A0ABX1VHC4</accession>
<keyword evidence="4" id="KW-1185">Reference proteome</keyword>
<gene>
    <name evidence="3" type="ORF">LzC2_35950</name>
</gene>
<evidence type="ECO:0000256" key="2">
    <source>
        <dbReference type="SAM" id="Phobius"/>
    </source>
</evidence>
<comment type="caution">
    <text evidence="3">The sequence shown here is derived from an EMBL/GenBank/DDBJ whole genome shotgun (WGS) entry which is preliminary data.</text>
</comment>
<dbReference type="Proteomes" id="UP000609651">
    <property type="component" value="Unassembled WGS sequence"/>
</dbReference>
<proteinExistence type="predicted"/>
<evidence type="ECO:0000313" key="3">
    <source>
        <dbReference type="EMBL" id="NNJ27490.1"/>
    </source>
</evidence>
<sequence>MVAGMFASPPRLRPLPVPAAALGWAALLLALLIAAAAAAPWAVRTVTAAAVATAAAVWGWRSAREPWRCWIAGAPLAAWALGTFGWGGATVVAGAAWIALLGARTKPQPPRWGRPVAAGHSDQSVQPIEPEANGQLSDGFFPETFEPDEFESNDLELGEFESDEPEPDQWFSRTADAIEGELLVPCENGVGTAHVLFWPAFAAPPRVQCHPADGVGRVRPARALPQGVRFEVTRPDGETGPVRVCYEASV</sequence>
<dbReference type="EMBL" id="WTPX01000159">
    <property type="protein sequence ID" value="NNJ27490.1"/>
    <property type="molecule type" value="Genomic_DNA"/>
</dbReference>
<name>A0ABX1VHC4_9PLAN</name>
<keyword evidence="2" id="KW-0812">Transmembrane</keyword>
<protein>
    <submittedName>
        <fullName evidence="3">Uncharacterized protein</fullName>
    </submittedName>
</protein>
<organism evidence="3 4">
    <name type="scientific">Alienimonas chondri</name>
    <dbReference type="NCBI Taxonomy" id="2681879"/>
    <lineage>
        <taxon>Bacteria</taxon>
        <taxon>Pseudomonadati</taxon>
        <taxon>Planctomycetota</taxon>
        <taxon>Planctomycetia</taxon>
        <taxon>Planctomycetales</taxon>
        <taxon>Planctomycetaceae</taxon>
        <taxon>Alienimonas</taxon>
    </lineage>
</organism>
<evidence type="ECO:0000313" key="4">
    <source>
        <dbReference type="Proteomes" id="UP000609651"/>
    </source>
</evidence>
<keyword evidence="2" id="KW-0472">Membrane</keyword>
<evidence type="ECO:0000256" key="1">
    <source>
        <dbReference type="SAM" id="MobiDB-lite"/>
    </source>
</evidence>
<feature type="region of interest" description="Disordered" evidence="1">
    <location>
        <begin position="110"/>
        <end position="133"/>
    </location>
</feature>
<feature type="transmembrane region" description="Helical" evidence="2">
    <location>
        <begin position="78"/>
        <end position="101"/>
    </location>
</feature>
<reference evidence="3 4" key="1">
    <citation type="journal article" date="2020" name="Syst. Appl. Microbiol.">
        <title>Alienimonas chondri sp. nov., a novel planctomycete isolated from the biofilm of the red alga Chondrus crispus.</title>
        <authorList>
            <person name="Vitorino I."/>
            <person name="Albuquerque L."/>
            <person name="Wiegand S."/>
            <person name="Kallscheuer N."/>
            <person name="da Costa M.S."/>
            <person name="Lobo-da-Cunha A."/>
            <person name="Jogler C."/>
            <person name="Lage O.M."/>
        </authorList>
    </citation>
    <scope>NUCLEOTIDE SEQUENCE [LARGE SCALE GENOMIC DNA]</scope>
    <source>
        <strain evidence="3 4">LzC2</strain>
    </source>
</reference>
<keyword evidence="2" id="KW-1133">Transmembrane helix</keyword>